<keyword evidence="3" id="KW-1185">Reference proteome</keyword>
<dbReference type="EMBL" id="BAABME010012635">
    <property type="protein sequence ID" value="GAA0185348.1"/>
    <property type="molecule type" value="Genomic_DNA"/>
</dbReference>
<dbReference type="Proteomes" id="UP001454036">
    <property type="component" value="Unassembled WGS sequence"/>
</dbReference>
<evidence type="ECO:0000313" key="3">
    <source>
        <dbReference type="Proteomes" id="UP001454036"/>
    </source>
</evidence>
<gene>
    <name evidence="2" type="ORF">LIER_32636</name>
</gene>
<feature type="signal peptide" evidence="1">
    <location>
        <begin position="1"/>
        <end position="18"/>
    </location>
</feature>
<sequence>MPSVILLCLWVIPMRMMQVPPELDNTEDVNTPRPAELAKPTLVCRQVAHDRSVRKLSRRPSSKLIANGIVLLGGAICLSRGHSNLGAKVAMAYILSKFSKRGLPTKQNGHLRTL</sequence>
<protein>
    <recommendedName>
        <fullName evidence="4">Secreted protein</fullName>
    </recommendedName>
</protein>
<organism evidence="2 3">
    <name type="scientific">Lithospermum erythrorhizon</name>
    <name type="common">Purple gromwell</name>
    <name type="synonym">Lithospermum officinale var. erythrorhizon</name>
    <dbReference type="NCBI Taxonomy" id="34254"/>
    <lineage>
        <taxon>Eukaryota</taxon>
        <taxon>Viridiplantae</taxon>
        <taxon>Streptophyta</taxon>
        <taxon>Embryophyta</taxon>
        <taxon>Tracheophyta</taxon>
        <taxon>Spermatophyta</taxon>
        <taxon>Magnoliopsida</taxon>
        <taxon>eudicotyledons</taxon>
        <taxon>Gunneridae</taxon>
        <taxon>Pentapetalae</taxon>
        <taxon>asterids</taxon>
        <taxon>lamiids</taxon>
        <taxon>Boraginales</taxon>
        <taxon>Boraginaceae</taxon>
        <taxon>Boraginoideae</taxon>
        <taxon>Lithospermeae</taxon>
        <taxon>Lithospermum</taxon>
    </lineage>
</organism>
<dbReference type="AlphaFoldDB" id="A0AAV3RW65"/>
<evidence type="ECO:0008006" key="4">
    <source>
        <dbReference type="Google" id="ProtNLM"/>
    </source>
</evidence>
<keyword evidence="1" id="KW-0732">Signal</keyword>
<name>A0AAV3RW65_LITER</name>
<accession>A0AAV3RW65</accession>
<comment type="caution">
    <text evidence="2">The sequence shown here is derived from an EMBL/GenBank/DDBJ whole genome shotgun (WGS) entry which is preliminary data.</text>
</comment>
<evidence type="ECO:0000313" key="2">
    <source>
        <dbReference type="EMBL" id="GAA0185348.1"/>
    </source>
</evidence>
<feature type="chain" id="PRO_5043719087" description="Secreted protein" evidence="1">
    <location>
        <begin position="19"/>
        <end position="114"/>
    </location>
</feature>
<evidence type="ECO:0000256" key="1">
    <source>
        <dbReference type="SAM" id="SignalP"/>
    </source>
</evidence>
<proteinExistence type="predicted"/>
<reference evidence="2 3" key="1">
    <citation type="submission" date="2024-01" db="EMBL/GenBank/DDBJ databases">
        <title>The complete chloroplast genome sequence of Lithospermum erythrorhizon: insights into the phylogenetic relationship among Boraginaceae species and the maternal lineages of purple gromwells.</title>
        <authorList>
            <person name="Okada T."/>
            <person name="Watanabe K."/>
        </authorList>
    </citation>
    <scope>NUCLEOTIDE SEQUENCE [LARGE SCALE GENOMIC DNA]</scope>
</reference>